<dbReference type="OrthoDB" id="4862208at2"/>
<proteinExistence type="predicted"/>
<feature type="signal peptide" evidence="1">
    <location>
        <begin position="1"/>
        <end position="23"/>
    </location>
</feature>
<dbReference type="Proteomes" id="UP000199019">
    <property type="component" value="Unassembled WGS sequence"/>
</dbReference>
<dbReference type="EMBL" id="FOHB01000008">
    <property type="protein sequence ID" value="SES46243.1"/>
    <property type="molecule type" value="Genomic_DNA"/>
</dbReference>
<keyword evidence="3" id="KW-1185">Reference proteome</keyword>
<evidence type="ECO:0000256" key="1">
    <source>
        <dbReference type="SAM" id="SignalP"/>
    </source>
</evidence>
<dbReference type="InterPro" id="IPR007253">
    <property type="entry name" value="Cell_wall-bd_2"/>
</dbReference>
<protein>
    <submittedName>
        <fullName evidence="2">Putative cell wall-binding protein</fullName>
    </submittedName>
</protein>
<dbReference type="AlphaFoldDB" id="A0A1H9XKQ8"/>
<dbReference type="InterPro" id="IPR051922">
    <property type="entry name" value="Bact_Sporulation_Assoc"/>
</dbReference>
<accession>A0A1H9XKQ8</accession>
<dbReference type="RefSeq" id="WP_091761869.1">
    <property type="nucleotide sequence ID" value="NZ_FOHB01000008.1"/>
</dbReference>
<dbReference type="Gene3D" id="3.40.50.12090">
    <property type="match status" value="2"/>
</dbReference>
<sequence length="339" mass="34695">MRRPALTALALVALLAPAAVADAATWSPGYSRFAGADRYATAVEASKLPNYDGVVFVASGTNFPDALAAGPAAAATHGPVLLVPHTGTLPTVVSQRLKELAPDVIVVMGGTGAIDSGVERQLRAYAPLVDRVDGANRYDTAAQAADFTVEVNDAGEPTYPFTVALASGSTFADALAGGAGAAWQKAPLLLTSPTRLPAETASVLTEFQPRYLKILGGTAAVSAEVEQQVRALLPNTEVKRLAGKDRYTTAVAISREMVLNGTPGNAVGIVLVNGSNFPDALAAAPLAAQHGAPILLSQRECAPKATVAEVQLQRPDTLWAVGGTGVLSDAALHLKACAS</sequence>
<gene>
    <name evidence="2" type="ORF">SAMN05216199_3919</name>
</gene>
<dbReference type="Pfam" id="PF04122">
    <property type="entry name" value="CW_binding_2"/>
    <property type="match status" value="3"/>
</dbReference>
<dbReference type="PANTHER" id="PTHR30032">
    <property type="entry name" value="N-ACETYLMURAMOYL-L-ALANINE AMIDASE-RELATED"/>
    <property type="match status" value="1"/>
</dbReference>
<name>A0A1H9XKQ8_9MICO</name>
<dbReference type="STRING" id="587636.SAMN05216199_3919"/>
<organism evidence="2 3">
    <name type="scientific">Pedococcus cremeus</name>
    <dbReference type="NCBI Taxonomy" id="587636"/>
    <lineage>
        <taxon>Bacteria</taxon>
        <taxon>Bacillati</taxon>
        <taxon>Actinomycetota</taxon>
        <taxon>Actinomycetes</taxon>
        <taxon>Micrococcales</taxon>
        <taxon>Intrasporangiaceae</taxon>
        <taxon>Pedococcus</taxon>
    </lineage>
</organism>
<reference evidence="3" key="1">
    <citation type="submission" date="2016-10" db="EMBL/GenBank/DDBJ databases">
        <authorList>
            <person name="Varghese N."/>
            <person name="Submissions S."/>
        </authorList>
    </citation>
    <scope>NUCLEOTIDE SEQUENCE [LARGE SCALE GENOMIC DNA]</scope>
    <source>
        <strain evidence="3">CGMCC 1.6963</strain>
    </source>
</reference>
<evidence type="ECO:0000313" key="2">
    <source>
        <dbReference type="EMBL" id="SES46243.1"/>
    </source>
</evidence>
<keyword evidence="1" id="KW-0732">Signal</keyword>
<feature type="chain" id="PRO_5011588587" evidence="1">
    <location>
        <begin position="24"/>
        <end position="339"/>
    </location>
</feature>
<evidence type="ECO:0000313" key="3">
    <source>
        <dbReference type="Proteomes" id="UP000199019"/>
    </source>
</evidence>
<dbReference type="PANTHER" id="PTHR30032:SF1">
    <property type="entry name" value="N-ACETYLMURAMOYL-L-ALANINE AMIDASE LYTC"/>
    <property type="match status" value="1"/>
</dbReference>